<accession>A0A4Q5N7M1</accession>
<sequence length="304" mass="32026">MTQDTVRSTADLIAADTGLDAVTLHVGDLDRMTSYYRDVLALQVLDVPAPTVGILPVRAAATVTLGRGGTPLVVLRHTPDLPAARRGQAGLFHTAILFDDQAGLAATVASIATQAPGTYTGSADHLVSKAFYFTDPEGNGIELYWDRARAEWGWENGRVTMDSLRLDPNEFLREHLSESAADQSGAGDAVVGHVHLQVGNVPSARAFYVDALGFEVTASWHGALFVAAGGYHHHLAMNTWNSAGAGPRASALGLGEVAIRVPAADDVAALAGRLAHHGVAVADDGATLSFEDPWRNLIKVTADH</sequence>
<gene>
    <name evidence="3" type="ORF">EUA98_02200</name>
</gene>
<name>A0A4Q5N7M1_9MICO</name>
<dbReference type="PANTHER" id="PTHR43279:SF1">
    <property type="entry name" value="CATECHOL-2,3-DIOXYGENASE"/>
    <property type="match status" value="1"/>
</dbReference>
<feature type="domain" description="VOC" evidence="2">
    <location>
        <begin position="18"/>
        <end position="146"/>
    </location>
</feature>
<dbReference type="AlphaFoldDB" id="A0A4Q5N7M1"/>
<dbReference type="PANTHER" id="PTHR43279">
    <property type="entry name" value="CATECHOL-2,3-DIOXYGENASE"/>
    <property type="match status" value="1"/>
</dbReference>
<dbReference type="PROSITE" id="PS51819">
    <property type="entry name" value="VOC"/>
    <property type="match status" value="2"/>
</dbReference>
<evidence type="ECO:0000259" key="2">
    <source>
        <dbReference type="PROSITE" id="PS51819"/>
    </source>
</evidence>
<dbReference type="OrthoDB" id="9792626at2"/>
<dbReference type="GO" id="GO:0046872">
    <property type="term" value="F:metal ion binding"/>
    <property type="evidence" value="ECO:0007669"/>
    <property type="project" value="UniProtKB-KW"/>
</dbReference>
<dbReference type="InterPro" id="IPR018146">
    <property type="entry name" value="Glyoxalase_1_CS"/>
</dbReference>
<dbReference type="SUPFAM" id="SSF54593">
    <property type="entry name" value="Glyoxalase/Bleomycin resistance protein/Dihydroxybiphenyl dioxygenase"/>
    <property type="match status" value="2"/>
</dbReference>
<evidence type="ECO:0000256" key="1">
    <source>
        <dbReference type="ARBA" id="ARBA00022723"/>
    </source>
</evidence>
<evidence type="ECO:0000313" key="3">
    <source>
        <dbReference type="EMBL" id="RYV52541.1"/>
    </source>
</evidence>
<dbReference type="GO" id="GO:0004462">
    <property type="term" value="F:lactoylglutathione lyase activity"/>
    <property type="evidence" value="ECO:0007669"/>
    <property type="project" value="InterPro"/>
</dbReference>
<keyword evidence="1" id="KW-0479">Metal-binding</keyword>
<dbReference type="InterPro" id="IPR004360">
    <property type="entry name" value="Glyas_Fos-R_dOase_dom"/>
</dbReference>
<protein>
    <submittedName>
        <fullName evidence="3">VOC family protein</fullName>
    </submittedName>
</protein>
<dbReference type="InterPro" id="IPR029068">
    <property type="entry name" value="Glyas_Bleomycin-R_OHBP_Dase"/>
</dbReference>
<proteinExistence type="predicted"/>
<dbReference type="InterPro" id="IPR037523">
    <property type="entry name" value="VOC_core"/>
</dbReference>
<dbReference type="Pfam" id="PF00903">
    <property type="entry name" value="Glyoxalase"/>
    <property type="match status" value="2"/>
</dbReference>
<dbReference type="PROSITE" id="PS00934">
    <property type="entry name" value="GLYOXALASE_I_1"/>
    <property type="match status" value="1"/>
</dbReference>
<dbReference type="Gene3D" id="3.10.180.10">
    <property type="entry name" value="2,3-Dihydroxybiphenyl 1,2-Dioxygenase, domain 1"/>
    <property type="match status" value="2"/>
</dbReference>
<keyword evidence="4" id="KW-1185">Reference proteome</keyword>
<evidence type="ECO:0000313" key="4">
    <source>
        <dbReference type="Proteomes" id="UP000293764"/>
    </source>
</evidence>
<dbReference type="Proteomes" id="UP000293764">
    <property type="component" value="Unassembled WGS sequence"/>
</dbReference>
<comment type="caution">
    <text evidence="3">The sequence shown here is derived from an EMBL/GenBank/DDBJ whole genome shotgun (WGS) entry which is preliminary data.</text>
</comment>
<feature type="domain" description="VOC" evidence="2">
    <location>
        <begin position="190"/>
        <end position="304"/>
    </location>
</feature>
<dbReference type="EMBL" id="SDWW01000004">
    <property type="protein sequence ID" value="RYV52541.1"/>
    <property type="molecule type" value="Genomic_DNA"/>
</dbReference>
<organism evidence="3 4">
    <name type="scientific">Pengzhenrongella frigida</name>
    <dbReference type="NCBI Taxonomy" id="1259133"/>
    <lineage>
        <taxon>Bacteria</taxon>
        <taxon>Bacillati</taxon>
        <taxon>Actinomycetota</taxon>
        <taxon>Actinomycetes</taxon>
        <taxon>Micrococcales</taxon>
        <taxon>Pengzhenrongella</taxon>
    </lineage>
</organism>
<dbReference type="RefSeq" id="WP_130101035.1">
    <property type="nucleotide sequence ID" value="NZ_SDWW01000004.1"/>
</dbReference>
<reference evidence="3 4" key="1">
    <citation type="submission" date="2019-01" db="EMBL/GenBank/DDBJ databases">
        <title>Novel species of Cellulomonas.</title>
        <authorList>
            <person name="Liu Q."/>
            <person name="Xin Y.-H."/>
        </authorList>
    </citation>
    <scope>NUCLEOTIDE SEQUENCE [LARGE SCALE GENOMIC DNA]</scope>
    <source>
        <strain evidence="3 4">HLT2-17</strain>
    </source>
</reference>